<keyword evidence="5 6" id="KW-0472">Membrane</keyword>
<feature type="transmembrane region" description="Helical" evidence="6">
    <location>
        <begin position="91"/>
        <end position="114"/>
    </location>
</feature>
<feature type="domain" description="EamA" evidence="7">
    <location>
        <begin position="156"/>
        <end position="288"/>
    </location>
</feature>
<evidence type="ECO:0000256" key="4">
    <source>
        <dbReference type="ARBA" id="ARBA00022989"/>
    </source>
</evidence>
<organism evidence="8 9">
    <name type="scientific">Actibacterium naphthalenivorans</name>
    <dbReference type="NCBI Taxonomy" id="1614693"/>
    <lineage>
        <taxon>Bacteria</taxon>
        <taxon>Pseudomonadati</taxon>
        <taxon>Pseudomonadota</taxon>
        <taxon>Alphaproteobacteria</taxon>
        <taxon>Rhodobacterales</taxon>
        <taxon>Roseobacteraceae</taxon>
        <taxon>Actibacterium</taxon>
    </lineage>
</organism>
<feature type="domain" description="EamA" evidence="7">
    <location>
        <begin position="10"/>
        <end position="140"/>
    </location>
</feature>
<comment type="caution">
    <text evidence="8">The sequence shown here is derived from an EMBL/GenBank/DDBJ whole genome shotgun (WGS) entry which is preliminary data.</text>
</comment>
<protein>
    <submittedName>
        <fullName evidence="8">Drug/metabolite transporter (DMT)-like permease</fullName>
    </submittedName>
</protein>
<reference evidence="8" key="1">
    <citation type="submission" date="2020-08" db="EMBL/GenBank/DDBJ databases">
        <title>Genomic Encyclopedia of Type Strains, Phase IV (KMG-IV): sequencing the most valuable type-strain genomes for metagenomic binning, comparative biology and taxonomic classification.</title>
        <authorList>
            <person name="Goeker M."/>
        </authorList>
    </citation>
    <scope>NUCLEOTIDE SEQUENCE [LARGE SCALE GENOMIC DNA]</scope>
    <source>
        <strain evidence="8">DSM 105040</strain>
    </source>
</reference>
<feature type="transmembrane region" description="Helical" evidence="6">
    <location>
        <begin position="35"/>
        <end position="56"/>
    </location>
</feature>
<feature type="transmembrane region" description="Helical" evidence="6">
    <location>
        <begin position="185"/>
        <end position="208"/>
    </location>
</feature>
<dbReference type="SUPFAM" id="SSF103481">
    <property type="entry name" value="Multidrug resistance efflux transporter EmrE"/>
    <property type="match status" value="2"/>
</dbReference>
<evidence type="ECO:0000313" key="9">
    <source>
        <dbReference type="Proteomes" id="UP000585681"/>
    </source>
</evidence>
<dbReference type="InterPro" id="IPR050638">
    <property type="entry name" value="AA-Vitamin_Transporters"/>
</dbReference>
<feature type="transmembrane region" description="Helical" evidence="6">
    <location>
        <begin position="214"/>
        <end position="237"/>
    </location>
</feature>
<dbReference type="AlphaFoldDB" id="A0A840CG81"/>
<dbReference type="GO" id="GO:0016020">
    <property type="term" value="C:membrane"/>
    <property type="evidence" value="ECO:0007669"/>
    <property type="project" value="UniProtKB-SubCell"/>
</dbReference>
<keyword evidence="4 6" id="KW-1133">Transmembrane helix</keyword>
<evidence type="ECO:0000256" key="6">
    <source>
        <dbReference type="SAM" id="Phobius"/>
    </source>
</evidence>
<comment type="subcellular location">
    <subcellularLocation>
        <location evidence="1">Membrane</location>
        <topology evidence="1">Multi-pass membrane protein</topology>
    </subcellularLocation>
</comment>
<feature type="transmembrane region" description="Helical" evidence="6">
    <location>
        <begin position="68"/>
        <end position="85"/>
    </location>
</feature>
<evidence type="ECO:0000313" key="8">
    <source>
        <dbReference type="EMBL" id="MBB4022498.1"/>
    </source>
</evidence>
<evidence type="ECO:0000259" key="7">
    <source>
        <dbReference type="Pfam" id="PF00892"/>
    </source>
</evidence>
<evidence type="ECO:0000256" key="2">
    <source>
        <dbReference type="ARBA" id="ARBA00007362"/>
    </source>
</evidence>
<dbReference type="InterPro" id="IPR037185">
    <property type="entry name" value="EmrE-like"/>
</dbReference>
<accession>A0A840CG81</accession>
<sequence>MTGRPALVAFLALLGAGWGMTQPLAKLSVSGAYRQFGIIFWQLVIGALLLGAITWLRGRPLPMTARHLRLYVFIALVGTLLPNAASLQAAVHLPAGIVSILLSLVPMVSFPMALALGVDRFSWPRMAGLGCGLAGVVLIVGPDAGLPDPGMLVFVPLALIAPVFYGVEGNAVAKWGTAGLDPIQLLFGASLVGAVLALPAALLLGQWISPLPPWGVADLALTLNAVIHALVYAGYVWLLGRAGVVFAVQVSYLVTGFGVLWSMLLLDEAYSGWVWAAMALMFAGLFLVQPRPNKVLVPPPPVANDTG</sequence>
<feature type="transmembrane region" description="Helical" evidence="6">
    <location>
        <begin position="270"/>
        <end position="288"/>
    </location>
</feature>
<evidence type="ECO:0000256" key="5">
    <source>
        <dbReference type="ARBA" id="ARBA00023136"/>
    </source>
</evidence>
<dbReference type="EMBL" id="JACIEQ010000003">
    <property type="protein sequence ID" value="MBB4022498.1"/>
    <property type="molecule type" value="Genomic_DNA"/>
</dbReference>
<keyword evidence="9" id="KW-1185">Reference proteome</keyword>
<feature type="transmembrane region" description="Helical" evidence="6">
    <location>
        <begin position="244"/>
        <end position="264"/>
    </location>
</feature>
<dbReference type="RefSeq" id="WP_054539704.1">
    <property type="nucleotide sequence ID" value="NZ_JACIEQ010000003.1"/>
</dbReference>
<feature type="transmembrane region" description="Helical" evidence="6">
    <location>
        <begin position="151"/>
        <end position="173"/>
    </location>
</feature>
<gene>
    <name evidence="8" type="ORF">GGR17_002317</name>
</gene>
<dbReference type="Proteomes" id="UP000585681">
    <property type="component" value="Unassembled WGS sequence"/>
</dbReference>
<feature type="transmembrane region" description="Helical" evidence="6">
    <location>
        <begin position="126"/>
        <end position="145"/>
    </location>
</feature>
<keyword evidence="3 6" id="KW-0812">Transmembrane</keyword>
<comment type="similarity">
    <text evidence="2">Belongs to the EamA transporter family.</text>
</comment>
<dbReference type="Pfam" id="PF00892">
    <property type="entry name" value="EamA"/>
    <property type="match status" value="2"/>
</dbReference>
<evidence type="ECO:0000256" key="3">
    <source>
        <dbReference type="ARBA" id="ARBA00022692"/>
    </source>
</evidence>
<dbReference type="PANTHER" id="PTHR32322">
    <property type="entry name" value="INNER MEMBRANE TRANSPORTER"/>
    <property type="match status" value="1"/>
</dbReference>
<proteinExistence type="inferred from homology"/>
<name>A0A840CG81_9RHOB</name>
<dbReference type="InterPro" id="IPR000620">
    <property type="entry name" value="EamA_dom"/>
</dbReference>
<dbReference type="PANTHER" id="PTHR32322:SF2">
    <property type="entry name" value="EAMA DOMAIN-CONTAINING PROTEIN"/>
    <property type="match status" value="1"/>
</dbReference>
<evidence type="ECO:0000256" key="1">
    <source>
        <dbReference type="ARBA" id="ARBA00004141"/>
    </source>
</evidence>